<dbReference type="KEGG" id="mis:MICPUN_81852"/>
<accession>C1E7C2</accession>
<proteinExistence type="predicted"/>
<sequence length="393" mass="43172">MLGVDRLERIRACAEELWAEDYENLKTEKAAGSHGTDASPIVGRKLSYEEPADTDPSSNKGPTPDDASPSDDAGSTRRTPPTDEELGERSEALRVLCEYRALAIPALGGEVTFSPLPDLAPVRFVRRVPDEGDAADVTDVTDAGGDEVALWMTPAEECVHMETWTVAALCRTLSLDNVLAALNSVLLERQCAVFSPNLGDLGAVTLALSTTMLRPLRWRSLTLPVMPMTERMTSLLEAPVPFVIGIQRKTSEVRRLCQELTRVNVYKDEVKLGGGPQPQLPRLKELAGVLRPLHDAAREAARSGSYRGPVAEPSERARTAARAFLEAWREYLRALVANLRAYAITEVSAAGEKTSILLKDTWVDSFSKADRAFMRAFGETQMFDWYADVQLRA</sequence>
<dbReference type="eggNOG" id="ENOG502QSCA">
    <property type="taxonomic scope" value="Eukaryota"/>
</dbReference>
<reference evidence="3 4" key="1">
    <citation type="journal article" date="2009" name="Science">
        <title>Green evolution and dynamic adaptations revealed by genomes of the marine picoeukaryotes Micromonas.</title>
        <authorList>
            <person name="Worden A.Z."/>
            <person name="Lee J.H."/>
            <person name="Mock T."/>
            <person name="Rouze P."/>
            <person name="Simmons M.P."/>
            <person name="Aerts A.L."/>
            <person name="Allen A.E."/>
            <person name="Cuvelier M.L."/>
            <person name="Derelle E."/>
            <person name="Everett M.V."/>
            <person name="Foulon E."/>
            <person name="Grimwood J."/>
            <person name="Gundlach H."/>
            <person name="Henrissat B."/>
            <person name="Napoli C."/>
            <person name="McDonald S.M."/>
            <person name="Parker M.S."/>
            <person name="Rombauts S."/>
            <person name="Salamov A."/>
            <person name="Von Dassow P."/>
            <person name="Badger J.H."/>
            <person name="Coutinho P.M."/>
            <person name="Demir E."/>
            <person name="Dubchak I."/>
            <person name="Gentemann C."/>
            <person name="Eikrem W."/>
            <person name="Gready J.E."/>
            <person name="John U."/>
            <person name="Lanier W."/>
            <person name="Lindquist E.A."/>
            <person name="Lucas S."/>
            <person name="Mayer K.F."/>
            <person name="Moreau H."/>
            <person name="Not F."/>
            <person name="Otillar R."/>
            <person name="Panaud O."/>
            <person name="Pangilinan J."/>
            <person name="Paulsen I."/>
            <person name="Piegu B."/>
            <person name="Poliakov A."/>
            <person name="Robbens S."/>
            <person name="Schmutz J."/>
            <person name="Toulza E."/>
            <person name="Wyss T."/>
            <person name="Zelensky A."/>
            <person name="Zhou K."/>
            <person name="Armbrust E.V."/>
            <person name="Bhattacharya D."/>
            <person name="Goodenough U.W."/>
            <person name="Van de Peer Y."/>
            <person name="Grigoriev I.V."/>
        </authorList>
    </citation>
    <scope>NUCLEOTIDE SEQUENCE [LARGE SCALE GENOMIC DNA]</scope>
    <source>
        <strain evidence="4">RCC299 / NOUM17</strain>
    </source>
</reference>
<feature type="compositionally biased region" description="Low complexity" evidence="1">
    <location>
        <begin position="61"/>
        <end position="73"/>
    </location>
</feature>
<evidence type="ECO:0000259" key="2">
    <source>
        <dbReference type="SMART" id="SM00799"/>
    </source>
</evidence>
<dbReference type="InterPro" id="IPR051942">
    <property type="entry name" value="DENN_domain_containing_2"/>
</dbReference>
<protein>
    <recommendedName>
        <fullName evidence="2">cDENN domain-containing protein</fullName>
    </recommendedName>
</protein>
<dbReference type="InParanoid" id="C1E7C2"/>
<evidence type="ECO:0000313" key="3">
    <source>
        <dbReference type="EMBL" id="ACO63583.1"/>
    </source>
</evidence>
<evidence type="ECO:0000313" key="4">
    <source>
        <dbReference type="Proteomes" id="UP000002009"/>
    </source>
</evidence>
<evidence type="ECO:0000256" key="1">
    <source>
        <dbReference type="SAM" id="MobiDB-lite"/>
    </source>
</evidence>
<feature type="domain" description="cDENN" evidence="2">
    <location>
        <begin position="26"/>
        <end position="268"/>
    </location>
</feature>
<dbReference type="OrthoDB" id="498554at2759"/>
<dbReference type="Gene3D" id="3.40.50.11500">
    <property type="match status" value="1"/>
</dbReference>
<feature type="region of interest" description="Disordered" evidence="1">
    <location>
        <begin position="26"/>
        <end position="89"/>
    </location>
</feature>
<dbReference type="Proteomes" id="UP000002009">
    <property type="component" value="Chromosome 5"/>
</dbReference>
<dbReference type="PANTHER" id="PTHR15288:SF0">
    <property type="entry name" value="UDENN DOMAIN-CONTAINING PROTEIN"/>
    <property type="match status" value="1"/>
</dbReference>
<name>C1E7C2_MICCC</name>
<dbReference type="SMART" id="SM00799">
    <property type="entry name" value="DENN"/>
    <property type="match status" value="1"/>
</dbReference>
<dbReference type="AlphaFoldDB" id="C1E7C2"/>
<dbReference type="InterPro" id="IPR001194">
    <property type="entry name" value="cDENN_dom"/>
</dbReference>
<organism evidence="3 4">
    <name type="scientific">Micromonas commoda (strain RCC299 / NOUM17 / CCMP2709)</name>
    <name type="common">Picoplanktonic green alga</name>
    <dbReference type="NCBI Taxonomy" id="296587"/>
    <lineage>
        <taxon>Eukaryota</taxon>
        <taxon>Viridiplantae</taxon>
        <taxon>Chlorophyta</taxon>
        <taxon>Mamiellophyceae</taxon>
        <taxon>Mamiellales</taxon>
        <taxon>Mamiellaceae</taxon>
        <taxon>Micromonas</taxon>
    </lineage>
</organism>
<dbReference type="EMBL" id="CP001326">
    <property type="protein sequence ID" value="ACO63583.1"/>
    <property type="molecule type" value="Genomic_DNA"/>
</dbReference>
<dbReference type="PANTHER" id="PTHR15288">
    <property type="entry name" value="DENN DOMAIN-CONTAINING PROTEIN 2"/>
    <property type="match status" value="1"/>
</dbReference>
<dbReference type="OMA" id="CFENEHA"/>
<keyword evidence="4" id="KW-1185">Reference proteome</keyword>
<dbReference type="GeneID" id="8243981"/>
<dbReference type="RefSeq" id="XP_002502325.1">
    <property type="nucleotide sequence ID" value="XM_002502279.1"/>
</dbReference>
<dbReference type="Pfam" id="PF02141">
    <property type="entry name" value="DENN"/>
    <property type="match status" value="1"/>
</dbReference>
<gene>
    <name evidence="3" type="ORF">MICPUN_81852</name>
</gene>
<dbReference type="InterPro" id="IPR043153">
    <property type="entry name" value="DENN_C"/>
</dbReference>